<dbReference type="PANTHER" id="PTHR12526">
    <property type="entry name" value="GLYCOSYLTRANSFERASE"/>
    <property type="match status" value="1"/>
</dbReference>
<dbReference type="EMBL" id="JAUGQQ010000003">
    <property type="protein sequence ID" value="MDN3723965.1"/>
    <property type="molecule type" value="Genomic_DNA"/>
</dbReference>
<evidence type="ECO:0000313" key="2">
    <source>
        <dbReference type="EMBL" id="MDN3723965.1"/>
    </source>
</evidence>
<organism evidence="2 3">
    <name type="scientific">Aequorivita aurantiaca</name>
    <dbReference type="NCBI Taxonomy" id="3053356"/>
    <lineage>
        <taxon>Bacteria</taxon>
        <taxon>Pseudomonadati</taxon>
        <taxon>Bacteroidota</taxon>
        <taxon>Flavobacteriia</taxon>
        <taxon>Flavobacteriales</taxon>
        <taxon>Flavobacteriaceae</taxon>
        <taxon>Aequorivita</taxon>
    </lineage>
</organism>
<dbReference type="Proteomes" id="UP001244787">
    <property type="component" value="Unassembled WGS sequence"/>
</dbReference>
<evidence type="ECO:0000259" key="1">
    <source>
        <dbReference type="Pfam" id="PF00534"/>
    </source>
</evidence>
<keyword evidence="3" id="KW-1185">Reference proteome</keyword>
<dbReference type="EC" id="2.4.-.-" evidence="2"/>
<feature type="domain" description="Glycosyl transferase family 1" evidence="1">
    <location>
        <begin position="184"/>
        <end position="342"/>
    </location>
</feature>
<comment type="caution">
    <text evidence="2">The sequence shown here is derived from an EMBL/GenBank/DDBJ whole genome shotgun (WGS) entry which is preliminary data.</text>
</comment>
<reference evidence="2 3" key="1">
    <citation type="submission" date="2023-06" db="EMBL/GenBank/DDBJ databases">
        <authorList>
            <person name="Ye Y.-Q."/>
            <person name="Du Z.-J."/>
        </authorList>
    </citation>
    <scope>NUCLEOTIDE SEQUENCE [LARGE SCALE GENOMIC DNA]</scope>
    <source>
        <strain evidence="2 3">SDUM287046</strain>
    </source>
</reference>
<dbReference type="Pfam" id="PF00534">
    <property type="entry name" value="Glycos_transf_1"/>
    <property type="match status" value="1"/>
</dbReference>
<name>A0ABT8DLE2_9FLAO</name>
<evidence type="ECO:0000313" key="3">
    <source>
        <dbReference type="Proteomes" id="UP001244787"/>
    </source>
</evidence>
<dbReference type="CDD" id="cd03820">
    <property type="entry name" value="GT4_AmsD-like"/>
    <property type="match status" value="1"/>
</dbReference>
<dbReference type="PANTHER" id="PTHR12526:SF630">
    <property type="entry name" value="GLYCOSYLTRANSFERASE"/>
    <property type="match status" value="1"/>
</dbReference>
<proteinExistence type="predicted"/>
<accession>A0ABT8DLE2</accession>
<keyword evidence="2" id="KW-0808">Transferase</keyword>
<gene>
    <name evidence="2" type="ORF">QRD02_06190</name>
</gene>
<protein>
    <submittedName>
        <fullName evidence="2">Glycosyltransferase family 4 protein</fullName>
        <ecNumber evidence="2">2.4.-.-</ecNumber>
    </submittedName>
</protein>
<dbReference type="RefSeq" id="WP_290254059.1">
    <property type="nucleotide sequence ID" value="NZ_JAUGQQ010000003.1"/>
</dbReference>
<dbReference type="SUPFAM" id="SSF53756">
    <property type="entry name" value="UDP-Glycosyltransferase/glycogen phosphorylase"/>
    <property type="match status" value="1"/>
</dbReference>
<dbReference type="GO" id="GO:0016757">
    <property type="term" value="F:glycosyltransferase activity"/>
    <property type="evidence" value="ECO:0007669"/>
    <property type="project" value="UniProtKB-KW"/>
</dbReference>
<dbReference type="InterPro" id="IPR001296">
    <property type="entry name" value="Glyco_trans_1"/>
</dbReference>
<sequence length="364" mass="41437">MKLLYITNGINGSGGLERVLSIKASYLAEHYGYEVSILCLNNNHLNPFYIFSKKIQMYSIPVGGSIFENIFEYKRGIKSIVRDVQPDVISVCDDGLKGFFVPLIIREKIPIIYERHASINLNFNKENKGIFFFLQAKLQYNLMKNLATNFEKFIVLTKSNLKEWKGDNLSVIPNALSFYPKESAALDTKKIIVVGSHSYNKGYDLLFLTWKKVAEVYKDWTLNIYGMPDINNTFKKKAEKMGLIGSVNFYDPVKNIKSKYLNSSIMVLPSRSEGFGMVIIEAMACGIPCVSFNCPHGPADIIHDGIDGYLVKNGNIESLAEKLITLIENQTLRKEMGARGRENVQRYLPENIVKEWDELFHKLI</sequence>
<keyword evidence="2" id="KW-0328">Glycosyltransferase</keyword>
<dbReference type="Gene3D" id="3.40.50.2000">
    <property type="entry name" value="Glycogen Phosphorylase B"/>
    <property type="match status" value="2"/>
</dbReference>